<dbReference type="Proteomes" id="UP000251558">
    <property type="component" value="Unassembled WGS sequence"/>
</dbReference>
<keyword evidence="3" id="KW-1185">Reference proteome</keyword>
<feature type="region of interest" description="Disordered" evidence="1">
    <location>
        <begin position="73"/>
        <end position="93"/>
    </location>
</feature>
<gene>
    <name evidence="2" type="ORF">DPM33_05020</name>
</gene>
<accession>A0A330HUG1</accession>
<proteinExistence type="predicted"/>
<reference evidence="2 3" key="2">
    <citation type="submission" date="2018-07" db="EMBL/GenBank/DDBJ databases">
        <title>Diversity of Mesorhizobium strains in Brazil.</title>
        <authorList>
            <person name="Helene L.C.F."/>
            <person name="Dall'Agnol R."/>
            <person name="Delamuta J.R.M."/>
            <person name="Hungria M."/>
        </authorList>
    </citation>
    <scope>NUCLEOTIDE SEQUENCE [LARGE SCALE GENOMIC DNA]</scope>
    <source>
        <strain evidence="2 3">AC99b</strain>
    </source>
</reference>
<dbReference type="EMBL" id="QMBP01000002">
    <property type="protein sequence ID" value="RAZ91843.1"/>
    <property type="molecule type" value="Genomic_DNA"/>
</dbReference>
<evidence type="ECO:0000256" key="1">
    <source>
        <dbReference type="SAM" id="MobiDB-lite"/>
    </source>
</evidence>
<organism evidence="2 3">
    <name type="scientific">Mesorhizobium hawassense</name>
    <dbReference type="NCBI Taxonomy" id="1209954"/>
    <lineage>
        <taxon>Bacteria</taxon>
        <taxon>Pseudomonadati</taxon>
        <taxon>Pseudomonadota</taxon>
        <taxon>Alphaproteobacteria</taxon>
        <taxon>Hyphomicrobiales</taxon>
        <taxon>Phyllobacteriaceae</taxon>
        <taxon>Mesorhizobium</taxon>
    </lineage>
</organism>
<evidence type="ECO:0000313" key="2">
    <source>
        <dbReference type="EMBL" id="RAZ91843.1"/>
    </source>
</evidence>
<sequence>MTAAILLSGQVSSAWAQEDETDQDERMPVQASPMKLPISASQAVQNKILIPEATMRKTQRLQLPQDISIDTFNNCPPEGSAKTPAKAESNKEKNQWAIPNDMDIDTKVTLTDVLAPGDDHDRFKVGTAVRIQGYFSEVFKSGGSHGESCNCNATDDVNTDTHINMALTNSAENVKPENRMIVEVTPRLRYIAGLNGLDWSHGNLKHYEGSCLEIEGDLFWDDAHQGEARNTPIAGKNIWRATLWEVHPITSIQEIDCNKLF</sequence>
<protein>
    <submittedName>
        <fullName evidence="2">Uncharacterized protein</fullName>
    </submittedName>
</protein>
<evidence type="ECO:0000313" key="3">
    <source>
        <dbReference type="Proteomes" id="UP000251558"/>
    </source>
</evidence>
<reference evidence="3" key="1">
    <citation type="submission" date="2018-06" db="EMBL/GenBank/DDBJ databases">
        <authorList>
            <person name="Helene L.C."/>
            <person name="Dall'Agnol R."/>
            <person name="Delamuta J.R."/>
            <person name="Hungria M."/>
        </authorList>
    </citation>
    <scope>NUCLEOTIDE SEQUENCE [LARGE SCALE GENOMIC DNA]</scope>
    <source>
        <strain evidence="3">AC99b</strain>
    </source>
</reference>
<name>A0A330HUG1_9HYPH</name>
<dbReference type="AlphaFoldDB" id="A0A330HUG1"/>
<comment type="caution">
    <text evidence="2">The sequence shown here is derived from an EMBL/GenBank/DDBJ whole genome shotgun (WGS) entry which is preliminary data.</text>
</comment>